<feature type="binding site" evidence="2">
    <location>
        <position position="344"/>
    </location>
    <ligand>
        <name>ATP</name>
        <dbReference type="ChEBI" id="CHEBI:30616"/>
    </ligand>
</feature>
<dbReference type="InterPro" id="IPR003018">
    <property type="entry name" value="GAF"/>
</dbReference>
<dbReference type="InterPro" id="IPR001245">
    <property type="entry name" value="Ser-Thr/Tyr_kinase_cat_dom"/>
</dbReference>
<evidence type="ECO:0000313" key="4">
    <source>
        <dbReference type="EMBL" id="CAL5226592.1"/>
    </source>
</evidence>
<dbReference type="EMBL" id="CAXHTA020000016">
    <property type="protein sequence ID" value="CAL5226592.1"/>
    <property type="molecule type" value="Genomic_DNA"/>
</dbReference>
<keyword evidence="2" id="KW-0067">ATP-binding</keyword>
<dbReference type="SUPFAM" id="SSF56112">
    <property type="entry name" value="Protein kinase-like (PK-like)"/>
    <property type="match status" value="1"/>
</dbReference>
<dbReference type="Proteomes" id="UP001497392">
    <property type="component" value="Unassembled WGS sequence"/>
</dbReference>
<feature type="domain" description="Protein kinase" evidence="3">
    <location>
        <begin position="317"/>
        <end position="580"/>
    </location>
</feature>
<keyword evidence="1" id="KW-0675">Receptor</keyword>
<dbReference type="InterPro" id="IPR051681">
    <property type="entry name" value="Ser/Thr_Kinases-Pseudokinases"/>
</dbReference>
<accession>A0ABP1G5M1</accession>
<reference evidence="4 5" key="1">
    <citation type="submission" date="2024-06" db="EMBL/GenBank/DDBJ databases">
        <authorList>
            <person name="Kraege A."/>
            <person name="Thomma B."/>
        </authorList>
    </citation>
    <scope>NUCLEOTIDE SEQUENCE [LARGE SCALE GENOMIC DNA]</scope>
</reference>
<dbReference type="PROSITE" id="PS00107">
    <property type="entry name" value="PROTEIN_KINASE_ATP"/>
    <property type="match status" value="1"/>
</dbReference>
<dbReference type="InterPro" id="IPR011009">
    <property type="entry name" value="Kinase-like_dom_sf"/>
</dbReference>
<dbReference type="InterPro" id="IPR029016">
    <property type="entry name" value="GAF-like_dom_sf"/>
</dbReference>
<gene>
    <name evidence="4" type="primary">g9441</name>
    <name evidence="4" type="ORF">VP750_LOCUS8498</name>
</gene>
<keyword evidence="5" id="KW-1185">Reference proteome</keyword>
<dbReference type="PROSITE" id="PS50011">
    <property type="entry name" value="PROTEIN_KINASE_DOM"/>
    <property type="match status" value="1"/>
</dbReference>
<organism evidence="4 5">
    <name type="scientific">Coccomyxa viridis</name>
    <dbReference type="NCBI Taxonomy" id="1274662"/>
    <lineage>
        <taxon>Eukaryota</taxon>
        <taxon>Viridiplantae</taxon>
        <taxon>Chlorophyta</taxon>
        <taxon>core chlorophytes</taxon>
        <taxon>Trebouxiophyceae</taxon>
        <taxon>Trebouxiophyceae incertae sedis</taxon>
        <taxon>Coccomyxaceae</taxon>
        <taxon>Coccomyxa</taxon>
    </lineage>
</organism>
<dbReference type="PANTHER" id="PTHR44329">
    <property type="entry name" value="SERINE/THREONINE-PROTEIN KINASE TNNI3K-RELATED"/>
    <property type="match status" value="1"/>
</dbReference>
<dbReference type="Gene3D" id="3.30.450.40">
    <property type="match status" value="1"/>
</dbReference>
<dbReference type="InterPro" id="IPR017441">
    <property type="entry name" value="Protein_kinase_ATP_BS"/>
</dbReference>
<dbReference type="InterPro" id="IPR000719">
    <property type="entry name" value="Prot_kinase_dom"/>
</dbReference>
<dbReference type="Pfam" id="PF07714">
    <property type="entry name" value="PK_Tyr_Ser-Thr"/>
    <property type="match status" value="1"/>
</dbReference>
<name>A0ABP1G5M1_9CHLO</name>
<evidence type="ECO:0000313" key="5">
    <source>
        <dbReference type="Proteomes" id="UP001497392"/>
    </source>
</evidence>
<dbReference type="PANTHER" id="PTHR44329:SF214">
    <property type="entry name" value="PROTEIN KINASE DOMAIN-CONTAINING PROTEIN"/>
    <property type="match status" value="1"/>
</dbReference>
<evidence type="ECO:0000256" key="2">
    <source>
        <dbReference type="PROSITE-ProRule" id="PRU10141"/>
    </source>
</evidence>
<comment type="caution">
    <text evidence="4">The sequence shown here is derived from an EMBL/GenBank/DDBJ whole genome shotgun (WGS) entry which is preliminary data.</text>
</comment>
<dbReference type="SUPFAM" id="SSF55781">
    <property type="entry name" value="GAF domain-like"/>
    <property type="match status" value="1"/>
</dbReference>
<dbReference type="Pfam" id="PF01590">
    <property type="entry name" value="GAF"/>
    <property type="match status" value="1"/>
</dbReference>
<evidence type="ECO:0000259" key="3">
    <source>
        <dbReference type="PROSITE" id="PS50011"/>
    </source>
</evidence>
<protein>
    <submittedName>
        <fullName evidence="4">G9441 protein</fullName>
    </submittedName>
</protein>
<proteinExistence type="predicted"/>
<dbReference type="Gene3D" id="1.10.510.10">
    <property type="entry name" value="Transferase(Phosphotransferase) domain 1"/>
    <property type="match status" value="1"/>
</dbReference>
<keyword evidence="2" id="KW-0547">Nucleotide-binding</keyword>
<evidence type="ECO:0000256" key="1">
    <source>
        <dbReference type="ARBA" id="ARBA00023170"/>
    </source>
</evidence>
<sequence>MGACASRADLPDILPTAAMTCSDDARNMATCRLTPLQKEQREELRSLTGMAARLFDVPFCSLTLLADQKSHAVAGHPQWTVGGKHDRRKSFCHYLLVPQRPEILIVPDASDDGRFRHLDVVKGWLHLRFYAGAPLLLEGGNRAGALCLLDRRPRAIDAASMAVLWNISTIAVRYLEGGLDEPCAICDVGIPRWGFSYRNTAWCNALGQEGDFFWDSHATPTISKEPWTRHLEAINDGRNFHVKIKSTISGDLTSNIVTLMFVPMRRAGDINIPASSASKHPPCTCPSASLYHVTLMKSPITPEPDGQDSALLRMVDAEIGPLLGKGGYGSVFRGMWRDTEVAIKIIRAQAQERETAWFEASVMQDLNHPGIIKCYDWASTAAGTVIVMQLCGEGSLQSAIDRGHFQRDGSVFTEEPDMQRILVCAMQIVRGIRHLHEHDIIHADLNGNNVLFDSCSGVKIVDFGLSRLLHSKEIESDEFGTVTHTPREMLVTGSLTKKVDVYSFGVLLWEMLSSRRAYAGLRYPEIVASKVKDTVRWCAPRGVPTGVAHIVELCTQRDLASQPDFSEIESMLVVEARHIE</sequence>